<dbReference type="PROSITE" id="PS00018">
    <property type="entry name" value="EF_HAND_1"/>
    <property type="match status" value="1"/>
</dbReference>
<dbReference type="GO" id="GO:0016020">
    <property type="term" value="C:membrane"/>
    <property type="evidence" value="ECO:0007669"/>
    <property type="project" value="UniProtKB-SubCell"/>
</dbReference>
<dbReference type="Proteomes" id="UP000823749">
    <property type="component" value="Chromosome 9"/>
</dbReference>
<dbReference type="Pfam" id="PF13202">
    <property type="entry name" value="EF-hand_5"/>
    <property type="match status" value="1"/>
</dbReference>
<name>A0AAV6J1T0_9ERIC</name>
<comment type="subcellular location">
    <subcellularLocation>
        <location evidence="4">Membrane</location>
    </subcellularLocation>
</comment>
<dbReference type="SUPFAM" id="SSF47473">
    <property type="entry name" value="EF-hand"/>
    <property type="match status" value="1"/>
</dbReference>
<evidence type="ECO:0000256" key="3">
    <source>
        <dbReference type="ARBA" id="ARBA00023774"/>
    </source>
</evidence>
<keyword evidence="1 4" id="KW-0677">Repeat</keyword>
<dbReference type="GO" id="GO:0019900">
    <property type="term" value="F:kinase binding"/>
    <property type="evidence" value="ECO:0007669"/>
    <property type="project" value="UniProtKB-UniRule"/>
</dbReference>
<dbReference type="PROSITE" id="PS50222">
    <property type="entry name" value="EF_HAND_2"/>
    <property type="match status" value="1"/>
</dbReference>
<accession>A0AAV6J1T0</accession>
<dbReference type="GO" id="GO:0019722">
    <property type="term" value="P:calcium-mediated signaling"/>
    <property type="evidence" value="ECO:0007669"/>
    <property type="project" value="UniProtKB-UniRule"/>
</dbReference>
<evidence type="ECO:0000313" key="7">
    <source>
        <dbReference type="Proteomes" id="UP000823749"/>
    </source>
</evidence>
<keyword evidence="7" id="KW-1185">Reference proteome</keyword>
<dbReference type="InterPro" id="IPR018247">
    <property type="entry name" value="EF_Hand_1_Ca_BS"/>
</dbReference>
<evidence type="ECO:0000313" key="6">
    <source>
        <dbReference type="EMBL" id="KAG5533878.1"/>
    </source>
</evidence>
<dbReference type="InterPro" id="IPR011992">
    <property type="entry name" value="EF-hand-dom_pair"/>
</dbReference>
<protein>
    <recommendedName>
        <fullName evidence="4">Calcineurin B-like protein</fullName>
    </recommendedName>
</protein>
<dbReference type="PANTHER" id="PTHR23056">
    <property type="entry name" value="CALCINEURIN B"/>
    <property type="match status" value="1"/>
</dbReference>
<proteinExistence type="inferred from homology"/>
<dbReference type="EMBL" id="JACTNZ010000009">
    <property type="protein sequence ID" value="KAG5533878.1"/>
    <property type="molecule type" value="Genomic_DNA"/>
</dbReference>
<comment type="subunit">
    <text evidence="4">Homodimer. Interacts with CIPK.</text>
</comment>
<evidence type="ECO:0000256" key="1">
    <source>
        <dbReference type="ARBA" id="ARBA00022737"/>
    </source>
</evidence>
<reference evidence="6" key="1">
    <citation type="submission" date="2020-08" db="EMBL/GenBank/DDBJ databases">
        <title>Plant Genome Project.</title>
        <authorList>
            <person name="Zhang R.-G."/>
        </authorList>
    </citation>
    <scope>NUCLEOTIDE SEQUENCE</scope>
    <source>
        <strain evidence="6">WSP0</strain>
        <tissue evidence="6">Leaf</tissue>
    </source>
</reference>
<dbReference type="InterPro" id="IPR045198">
    <property type="entry name" value="CNBL1-10"/>
</dbReference>
<sequence>MGCLCSKTKWHPGFEEKHTVLAAETPFMVGEVEALYELFKKLSSSIIDEGLIHKVFDVKHNGLKEMVWALLHESELILSDDLLELIVDKTFKEADMNDDGKIDKEEWKEYVSKNPPLIKNMTLPYLKDLSLGFPSFVARLESEESELFSPNRIEEIRSE</sequence>
<dbReference type="GO" id="GO:0005509">
    <property type="term" value="F:calcium ion binding"/>
    <property type="evidence" value="ECO:0007669"/>
    <property type="project" value="UniProtKB-UniRule"/>
</dbReference>
<keyword evidence="4" id="KW-0479">Metal-binding</keyword>
<comment type="function">
    <text evidence="4">Acts as a calcium sensor. CBL proteins interact with CIPK serine-threonine protein kinases. Binding of a CBL protein to the regulatory NAF domain of a CIPK protein lead to the activation of the kinase in a calcium-dependent manner.</text>
</comment>
<organism evidence="6 7">
    <name type="scientific">Rhododendron griersonianum</name>
    <dbReference type="NCBI Taxonomy" id="479676"/>
    <lineage>
        <taxon>Eukaryota</taxon>
        <taxon>Viridiplantae</taxon>
        <taxon>Streptophyta</taxon>
        <taxon>Embryophyta</taxon>
        <taxon>Tracheophyta</taxon>
        <taxon>Spermatophyta</taxon>
        <taxon>Magnoliopsida</taxon>
        <taxon>eudicotyledons</taxon>
        <taxon>Gunneridae</taxon>
        <taxon>Pentapetalae</taxon>
        <taxon>asterids</taxon>
        <taxon>Ericales</taxon>
        <taxon>Ericaceae</taxon>
        <taxon>Ericoideae</taxon>
        <taxon>Rhodoreae</taxon>
        <taxon>Rhododendron</taxon>
    </lineage>
</organism>
<evidence type="ECO:0000259" key="5">
    <source>
        <dbReference type="PROSITE" id="PS50222"/>
    </source>
</evidence>
<feature type="domain" description="EF-hand" evidence="5">
    <location>
        <begin position="82"/>
        <end position="117"/>
    </location>
</feature>
<dbReference type="Gene3D" id="1.10.238.10">
    <property type="entry name" value="EF-hand"/>
    <property type="match status" value="1"/>
</dbReference>
<gene>
    <name evidence="6" type="ORF">RHGRI_027918</name>
</gene>
<evidence type="ECO:0000256" key="4">
    <source>
        <dbReference type="RuleBase" id="RU369080"/>
    </source>
</evidence>
<dbReference type="PANTHER" id="PTHR23056:SF110">
    <property type="entry name" value="CALMODULIN"/>
    <property type="match status" value="1"/>
</dbReference>
<comment type="caution">
    <text evidence="6">The sequence shown here is derived from an EMBL/GenBank/DDBJ whole genome shotgun (WGS) entry which is preliminary data.</text>
</comment>
<dbReference type="InterPro" id="IPR002048">
    <property type="entry name" value="EF_hand_dom"/>
</dbReference>
<keyword evidence="4" id="KW-0472">Membrane</keyword>
<dbReference type="AlphaFoldDB" id="A0AAV6J1T0"/>
<comment type="similarity">
    <text evidence="3 4">Belongs to the calcineurin regulatory subunit family.</text>
</comment>
<evidence type="ECO:0000256" key="2">
    <source>
        <dbReference type="ARBA" id="ARBA00022837"/>
    </source>
</evidence>
<keyword evidence="2 4" id="KW-0106">Calcium</keyword>